<feature type="binding site" evidence="6">
    <location>
        <position position="111"/>
    </location>
    <ligand>
        <name>Zn(2+)</name>
        <dbReference type="ChEBI" id="CHEBI:29105"/>
    </ligand>
</feature>
<accession>A0A485P4D3</accession>
<comment type="subcellular location">
    <subcellularLocation>
        <location evidence="1">Cytoplasm</location>
    </subcellularLocation>
</comment>
<evidence type="ECO:0000256" key="5">
    <source>
        <dbReference type="ARBA" id="ARBA00022833"/>
    </source>
</evidence>
<keyword evidence="10" id="KW-1185">Reference proteome</keyword>
<dbReference type="GO" id="GO:0016788">
    <property type="term" value="F:hydrolase activity, acting on ester bonds"/>
    <property type="evidence" value="ECO:0007669"/>
    <property type="project" value="InterPro"/>
</dbReference>
<evidence type="ECO:0000256" key="3">
    <source>
        <dbReference type="ARBA" id="ARBA00022723"/>
    </source>
</evidence>
<dbReference type="InterPro" id="IPR016708">
    <property type="entry name" value="Aspartoacylase"/>
</dbReference>
<dbReference type="PIRSF" id="PIRSF018001">
    <property type="entry name" value="Aspartoacylase"/>
    <property type="match status" value="1"/>
</dbReference>
<dbReference type="EMBL" id="CAAGRJ010027056">
    <property type="protein sequence ID" value="VFV39123.1"/>
    <property type="molecule type" value="Genomic_DNA"/>
</dbReference>
<comment type="cofactor">
    <cofactor evidence="6">
        <name>Zn(2+)</name>
        <dbReference type="ChEBI" id="CHEBI:29105"/>
    </cofactor>
    <text evidence="6">Binds 1 zinc ion per subunit.</text>
</comment>
<evidence type="ECO:0000256" key="4">
    <source>
        <dbReference type="ARBA" id="ARBA00022801"/>
    </source>
</evidence>
<name>A0A485P4D3_LYNPA</name>
<dbReference type="Proteomes" id="UP000386466">
    <property type="component" value="Unassembled WGS sequence"/>
</dbReference>
<dbReference type="GO" id="GO:0046872">
    <property type="term" value="F:metal ion binding"/>
    <property type="evidence" value="ECO:0007669"/>
    <property type="project" value="UniProtKB-KW"/>
</dbReference>
<dbReference type="PANTHER" id="PTHR15162:SF5">
    <property type="entry name" value="N-ACYL-AROMATIC-L-AMINO ACID AMIDOHYDROLASE (CARBOXYLATE-FORMING)"/>
    <property type="match status" value="1"/>
</dbReference>
<evidence type="ECO:0000313" key="10">
    <source>
        <dbReference type="Proteomes" id="UP000386466"/>
    </source>
</evidence>
<dbReference type="InterPro" id="IPR055438">
    <property type="entry name" value="AstE_AspA_cat"/>
</dbReference>
<dbReference type="PANTHER" id="PTHR15162">
    <property type="entry name" value="ASPARTOACYLASE"/>
    <property type="match status" value="1"/>
</dbReference>
<keyword evidence="3 6" id="KW-0479">Metal-binding</keyword>
<sequence>MWMCLLPVPRGPLRHAAVTGGTQCRDTSGVYLAQHWLRAPGELQRPSFSATPGLANRDPNRTFTSDFLTRMSSSARANPDDPCKVTRARELNQLPGPQASGRAFGFVLDLHSSTANAGTCLIAEAAHRGSCHAPVPPPAHGKGSVDRPRTEAGDRASSAAGVWPPRFCARPGGEEIGKIAPPTGYRSARCHTLQPGIAILQMSGGEDVLCEWGGRSAVYPMVINKATYYEKGIASIQAEKLMFSVPALPRGASQPACTPGAGESV</sequence>
<proteinExistence type="predicted"/>
<evidence type="ECO:0000259" key="8">
    <source>
        <dbReference type="Pfam" id="PF24827"/>
    </source>
</evidence>
<feature type="compositionally biased region" description="Basic and acidic residues" evidence="7">
    <location>
        <begin position="143"/>
        <end position="154"/>
    </location>
</feature>
<evidence type="ECO:0000313" key="9">
    <source>
        <dbReference type="EMBL" id="VFV39123.1"/>
    </source>
</evidence>
<dbReference type="SUPFAM" id="SSF53187">
    <property type="entry name" value="Zn-dependent exopeptidases"/>
    <property type="match status" value="1"/>
</dbReference>
<keyword evidence="5 6" id="KW-0862">Zinc</keyword>
<dbReference type="Pfam" id="PF24827">
    <property type="entry name" value="AstE_AspA_cat"/>
    <property type="match status" value="1"/>
</dbReference>
<keyword evidence="2" id="KW-0963">Cytoplasm</keyword>
<dbReference type="Gene3D" id="3.40.630.10">
    <property type="entry name" value="Zn peptidases"/>
    <property type="match status" value="2"/>
</dbReference>
<evidence type="ECO:0000256" key="1">
    <source>
        <dbReference type="ARBA" id="ARBA00004496"/>
    </source>
</evidence>
<gene>
    <name evidence="9" type="ORF">LYPA_23C000116</name>
</gene>
<feature type="domain" description="Succinylglutamate desuccinylase/Aspartoacylase catalytic" evidence="8">
    <location>
        <begin position="14"/>
        <end position="128"/>
    </location>
</feature>
<feature type="region of interest" description="Disordered" evidence="7">
    <location>
        <begin position="132"/>
        <end position="159"/>
    </location>
</feature>
<evidence type="ECO:0000256" key="6">
    <source>
        <dbReference type="PIRSR" id="PIRSR018001-3"/>
    </source>
</evidence>
<dbReference type="GO" id="GO:0004046">
    <property type="term" value="F:aminoacylase activity"/>
    <property type="evidence" value="ECO:0007669"/>
    <property type="project" value="TreeGrafter"/>
</dbReference>
<organism evidence="9 10">
    <name type="scientific">Lynx pardinus</name>
    <name type="common">Iberian lynx</name>
    <name type="synonym">Felis pardina</name>
    <dbReference type="NCBI Taxonomy" id="191816"/>
    <lineage>
        <taxon>Eukaryota</taxon>
        <taxon>Metazoa</taxon>
        <taxon>Chordata</taxon>
        <taxon>Craniata</taxon>
        <taxon>Vertebrata</taxon>
        <taxon>Euteleostomi</taxon>
        <taxon>Mammalia</taxon>
        <taxon>Eutheria</taxon>
        <taxon>Laurasiatheria</taxon>
        <taxon>Carnivora</taxon>
        <taxon>Feliformia</taxon>
        <taxon>Felidae</taxon>
        <taxon>Felinae</taxon>
        <taxon>Lynx</taxon>
    </lineage>
</organism>
<dbReference type="InterPro" id="IPR050178">
    <property type="entry name" value="AspA/AstE_fam"/>
</dbReference>
<evidence type="ECO:0000256" key="7">
    <source>
        <dbReference type="SAM" id="MobiDB-lite"/>
    </source>
</evidence>
<keyword evidence="4" id="KW-0378">Hydrolase</keyword>
<reference evidence="9 10" key="1">
    <citation type="submission" date="2019-01" db="EMBL/GenBank/DDBJ databases">
        <authorList>
            <person name="Alioto T."/>
            <person name="Alioto T."/>
        </authorList>
    </citation>
    <scope>NUCLEOTIDE SEQUENCE [LARGE SCALE GENOMIC DNA]</scope>
</reference>
<protein>
    <submittedName>
        <fullName evidence="9">Aspartoacylase-2</fullName>
    </submittedName>
</protein>
<dbReference type="GO" id="GO:0005829">
    <property type="term" value="C:cytosol"/>
    <property type="evidence" value="ECO:0007669"/>
    <property type="project" value="TreeGrafter"/>
</dbReference>
<evidence type="ECO:0000256" key="2">
    <source>
        <dbReference type="ARBA" id="ARBA00022490"/>
    </source>
</evidence>
<dbReference type="AlphaFoldDB" id="A0A485P4D3"/>